<name>A0AAD4QVH8_9BILA</name>
<comment type="caution">
    <text evidence="2">The sequence shown here is derived from an EMBL/GenBank/DDBJ whole genome shotgun (WGS) entry which is preliminary data.</text>
</comment>
<dbReference type="EMBL" id="JAKKPZ010000877">
    <property type="protein sequence ID" value="KAI1691745.1"/>
    <property type="molecule type" value="Genomic_DNA"/>
</dbReference>
<organism evidence="2 3">
    <name type="scientific">Ditylenchus destructor</name>
    <dbReference type="NCBI Taxonomy" id="166010"/>
    <lineage>
        <taxon>Eukaryota</taxon>
        <taxon>Metazoa</taxon>
        <taxon>Ecdysozoa</taxon>
        <taxon>Nematoda</taxon>
        <taxon>Chromadorea</taxon>
        <taxon>Rhabditida</taxon>
        <taxon>Tylenchina</taxon>
        <taxon>Tylenchomorpha</taxon>
        <taxon>Sphaerularioidea</taxon>
        <taxon>Anguinidae</taxon>
        <taxon>Anguininae</taxon>
        <taxon>Ditylenchus</taxon>
    </lineage>
</organism>
<protein>
    <submittedName>
        <fullName evidence="2">Uncharacterized protein</fullName>
    </submittedName>
</protein>
<evidence type="ECO:0000313" key="3">
    <source>
        <dbReference type="Proteomes" id="UP001201812"/>
    </source>
</evidence>
<feature type="compositionally biased region" description="Low complexity" evidence="1">
    <location>
        <begin position="120"/>
        <end position="136"/>
    </location>
</feature>
<dbReference type="AlphaFoldDB" id="A0AAD4QVH8"/>
<evidence type="ECO:0000313" key="2">
    <source>
        <dbReference type="EMBL" id="KAI1691745.1"/>
    </source>
</evidence>
<gene>
    <name evidence="2" type="ORF">DdX_21674</name>
</gene>
<dbReference type="Proteomes" id="UP001201812">
    <property type="component" value="Unassembled WGS sequence"/>
</dbReference>
<proteinExistence type="predicted"/>
<reference evidence="2" key="1">
    <citation type="submission" date="2022-01" db="EMBL/GenBank/DDBJ databases">
        <title>Genome Sequence Resource for Two Populations of Ditylenchus destructor, the Migratory Endoparasitic Phytonematode.</title>
        <authorList>
            <person name="Zhang H."/>
            <person name="Lin R."/>
            <person name="Xie B."/>
        </authorList>
    </citation>
    <scope>NUCLEOTIDE SEQUENCE</scope>
    <source>
        <strain evidence="2">BazhouSP</strain>
    </source>
</reference>
<accession>A0AAD4QVH8</accession>
<keyword evidence="3" id="KW-1185">Reference proteome</keyword>
<sequence length="183" mass="19252">MGKLGEAHRAPLQPLGDVMRGGLAFERGVHRQHYLIDPARGDAGDEAVDRQILGPHPVQRGELAAQHMEAAGEQARALERPQVRHLLDHAELALVAAGIGADGAWVRGVDIAAGRTADAAPRAAPNAGQGRQARQGLGEGFDLGRGHASDVGNPFIQRKLGSCAATDARADGDPSFRWEDDCA</sequence>
<evidence type="ECO:0000256" key="1">
    <source>
        <dbReference type="SAM" id="MobiDB-lite"/>
    </source>
</evidence>
<feature type="region of interest" description="Disordered" evidence="1">
    <location>
        <begin position="120"/>
        <end position="144"/>
    </location>
</feature>